<dbReference type="InterPro" id="IPR011335">
    <property type="entry name" value="Restrct_endonuc-II-like"/>
</dbReference>
<sequence>MAVNAELKKRLLELLKSDEELRLAVAGLLGFSEILKRLDKHEEELEKLWKSVEKLREDFLVFVKEQERRWEENNRRWEENWRKWEENNRRWEENWKRWEENEKRWEEAFKRFEAIERTLMEHTKILEEHTRILQEHTATLKEHGKRLEELSRAVAMVEVTLGRLGGRWGRNMEALVFEIFREVLEERGIAPGRVERFEYVDRDGRFYKRGARIEVDMYVHNEKLYLMEVKSLAEYEDVEHFHDKAQIVENIIGRKADKLILIAVNITEDALKRAKELGIDVICGAVITL</sequence>
<dbReference type="Pfam" id="PF07788">
    <property type="entry name" value="PDDEXK_10"/>
    <property type="match status" value="1"/>
</dbReference>
<organism evidence="2">
    <name type="scientific">Ignisphaera aggregans</name>
    <dbReference type="NCBI Taxonomy" id="334771"/>
    <lineage>
        <taxon>Archaea</taxon>
        <taxon>Thermoproteota</taxon>
        <taxon>Thermoprotei</taxon>
        <taxon>Desulfurococcales</taxon>
        <taxon>Desulfurococcaceae</taxon>
        <taxon>Ignisphaera</taxon>
    </lineage>
</organism>
<feature type="coiled-coil region" evidence="1">
    <location>
        <begin position="38"/>
        <end position="108"/>
    </location>
</feature>
<comment type="caution">
    <text evidence="2">The sequence shown here is derived from an EMBL/GenBank/DDBJ whole genome shotgun (WGS) entry which is preliminary data.</text>
</comment>
<dbReference type="PANTHER" id="PTHR34314:SF6">
    <property type="entry name" value="DUF3782 DOMAIN-CONTAINING PROTEIN"/>
    <property type="match status" value="1"/>
</dbReference>
<dbReference type="EMBL" id="DTFF01000076">
    <property type="protein sequence ID" value="HGI88424.1"/>
    <property type="molecule type" value="Genomic_DNA"/>
</dbReference>
<proteinExistence type="predicted"/>
<evidence type="ECO:0000256" key="1">
    <source>
        <dbReference type="SAM" id="Coils"/>
    </source>
</evidence>
<dbReference type="Gene3D" id="3.40.1350.10">
    <property type="match status" value="1"/>
</dbReference>
<dbReference type="SUPFAM" id="SSF52980">
    <property type="entry name" value="Restriction endonuclease-like"/>
    <property type="match status" value="1"/>
</dbReference>
<protein>
    <submittedName>
        <fullName evidence="2">DUF3782 domain-containing protein</fullName>
    </submittedName>
</protein>
<dbReference type="AlphaFoldDB" id="A0A7C4FF02"/>
<dbReference type="PANTHER" id="PTHR34314">
    <property type="entry name" value="CRENARCHAEAL PROTEIN, PUTATIVE-RELATED"/>
    <property type="match status" value="1"/>
</dbReference>
<accession>A0A7C4FF02</accession>
<reference evidence="2" key="1">
    <citation type="journal article" date="2020" name="mSystems">
        <title>Genome- and Community-Level Interaction Insights into Carbon Utilization and Element Cycling Functions of Hydrothermarchaeota in Hydrothermal Sediment.</title>
        <authorList>
            <person name="Zhou Z."/>
            <person name="Liu Y."/>
            <person name="Xu W."/>
            <person name="Pan J."/>
            <person name="Luo Z.H."/>
            <person name="Li M."/>
        </authorList>
    </citation>
    <scope>NUCLEOTIDE SEQUENCE [LARGE SCALE GENOMIC DNA]</scope>
    <source>
        <strain evidence="2">SpSt-732</strain>
    </source>
</reference>
<dbReference type="InterPro" id="IPR012431">
    <property type="entry name" value="PDDEXK_10"/>
</dbReference>
<gene>
    <name evidence="2" type="ORF">ENV14_08595</name>
</gene>
<dbReference type="Pfam" id="PF12644">
    <property type="entry name" value="DUF3782"/>
    <property type="match status" value="1"/>
</dbReference>
<evidence type="ECO:0000313" key="2">
    <source>
        <dbReference type="EMBL" id="HGI88424.1"/>
    </source>
</evidence>
<dbReference type="GO" id="GO:0003676">
    <property type="term" value="F:nucleic acid binding"/>
    <property type="evidence" value="ECO:0007669"/>
    <property type="project" value="InterPro"/>
</dbReference>
<keyword evidence="1" id="KW-0175">Coiled coil</keyword>
<name>A0A7C4FF02_9CREN</name>
<dbReference type="InterPro" id="IPR024271">
    <property type="entry name" value="DUF3782"/>
</dbReference>
<dbReference type="InterPro" id="IPR011856">
    <property type="entry name" value="tRNA_endonuc-like_dom_sf"/>
</dbReference>